<gene>
    <name evidence="2" type="ORF">H103_01264</name>
</gene>
<evidence type="ECO:0000313" key="2">
    <source>
        <dbReference type="EMBL" id="EZF56436.1"/>
    </source>
</evidence>
<proteinExistence type="predicted"/>
<organism evidence="2">
    <name type="scientific">Trichophyton rubrum CBS 288.86</name>
    <dbReference type="NCBI Taxonomy" id="1215330"/>
    <lineage>
        <taxon>Eukaryota</taxon>
        <taxon>Fungi</taxon>
        <taxon>Dikarya</taxon>
        <taxon>Ascomycota</taxon>
        <taxon>Pezizomycotina</taxon>
        <taxon>Eurotiomycetes</taxon>
        <taxon>Eurotiomycetidae</taxon>
        <taxon>Onygenales</taxon>
        <taxon>Arthrodermataceae</taxon>
        <taxon>Trichophyton</taxon>
    </lineage>
</organism>
<evidence type="ECO:0000256" key="1">
    <source>
        <dbReference type="SAM" id="MobiDB-lite"/>
    </source>
</evidence>
<reference evidence="2" key="1">
    <citation type="submission" date="2014-02" db="EMBL/GenBank/DDBJ databases">
        <title>The Genome Sequence of Trichophyton rubrum (morphotype fischeri) CBS 288.86.</title>
        <authorList>
            <consortium name="The Broad Institute Genomics Platform"/>
            <person name="Cuomo C.A."/>
            <person name="White T.C."/>
            <person name="Graser Y."/>
            <person name="Martinez-Rossi N."/>
            <person name="Heitman J."/>
            <person name="Young S.K."/>
            <person name="Zeng Q."/>
            <person name="Gargeya S."/>
            <person name="Abouelleil A."/>
            <person name="Alvarado L."/>
            <person name="Chapman S.B."/>
            <person name="Gainer-Dewar J."/>
            <person name="Goldberg J."/>
            <person name="Griggs A."/>
            <person name="Gujja S."/>
            <person name="Hansen M."/>
            <person name="Howarth C."/>
            <person name="Imamovic A."/>
            <person name="Larimer J."/>
            <person name="Martinez D."/>
            <person name="Murphy C."/>
            <person name="Pearson M.D."/>
            <person name="Persinoti G."/>
            <person name="Poon T."/>
            <person name="Priest M."/>
            <person name="Roberts A.D."/>
            <person name="Saif S."/>
            <person name="Shea T.D."/>
            <person name="Sykes S.N."/>
            <person name="Wortman J."/>
            <person name="Nusbaum C."/>
            <person name="Birren B."/>
        </authorList>
    </citation>
    <scope>NUCLEOTIDE SEQUENCE [LARGE SCALE GENOMIC DNA]</scope>
    <source>
        <strain evidence="2">CBS 288.86</strain>
    </source>
</reference>
<dbReference type="HOGENOM" id="CLU_1846533_0_0_1"/>
<feature type="compositionally biased region" description="Pro residues" evidence="1">
    <location>
        <begin position="43"/>
        <end position="54"/>
    </location>
</feature>
<feature type="compositionally biased region" description="Polar residues" evidence="1">
    <location>
        <begin position="18"/>
        <end position="34"/>
    </location>
</feature>
<feature type="region of interest" description="Disordered" evidence="1">
    <location>
        <begin position="1"/>
        <end position="65"/>
    </location>
</feature>
<dbReference type="EMBL" id="KK207721">
    <property type="protein sequence ID" value="EZF56436.1"/>
    <property type="molecule type" value="Genomic_DNA"/>
</dbReference>
<dbReference type="Proteomes" id="UP000023758">
    <property type="component" value="Unassembled WGS sequence"/>
</dbReference>
<sequence>MQGFPPAGSLSHQPGKKSPTNYPTCHTQQLQQAAPKQRTPSDPTQPCPPPPSPPLVRSSGWEQRKRGAAVAACRPSCHGRGVCGSRLVPRFPRMSRPGPQRRKTYIKITVMLCADRPRESQVAWLCHPLKDVFFNQNTQ</sequence>
<dbReference type="AlphaFoldDB" id="A0A022WE54"/>
<name>A0A022WE54_TRIRU</name>
<accession>A0A022WE54</accession>
<protein>
    <submittedName>
        <fullName evidence="2">Uncharacterized protein</fullName>
    </submittedName>
</protein>